<feature type="region of interest" description="Disordered" evidence="1">
    <location>
        <begin position="313"/>
        <end position="334"/>
    </location>
</feature>
<protein>
    <submittedName>
        <fullName evidence="3">Uncharacterized protein</fullName>
    </submittedName>
</protein>
<comment type="caution">
    <text evidence="3">The sequence shown here is derived from an EMBL/GenBank/DDBJ whole genome shotgun (WGS) entry which is preliminary data.</text>
</comment>
<proteinExistence type="predicted"/>
<evidence type="ECO:0000313" key="3">
    <source>
        <dbReference type="EMBL" id="MEN3747921.1"/>
    </source>
</evidence>
<accession>A0ABV0BB11</accession>
<keyword evidence="2" id="KW-0472">Membrane</keyword>
<keyword evidence="2" id="KW-1133">Transmembrane helix</keyword>
<dbReference type="RefSeq" id="WP_346246931.1">
    <property type="nucleotide sequence ID" value="NZ_JBDIZK010000006.1"/>
</dbReference>
<dbReference type="EMBL" id="JBDIZK010000006">
    <property type="protein sequence ID" value="MEN3747921.1"/>
    <property type="molecule type" value="Genomic_DNA"/>
</dbReference>
<evidence type="ECO:0000313" key="4">
    <source>
        <dbReference type="Proteomes" id="UP001427805"/>
    </source>
</evidence>
<organism evidence="3 4">
    <name type="scientific">Sphingomonas rustica</name>
    <dbReference type="NCBI Taxonomy" id="3103142"/>
    <lineage>
        <taxon>Bacteria</taxon>
        <taxon>Pseudomonadati</taxon>
        <taxon>Pseudomonadota</taxon>
        <taxon>Alphaproteobacteria</taxon>
        <taxon>Sphingomonadales</taxon>
        <taxon>Sphingomonadaceae</taxon>
        <taxon>Sphingomonas</taxon>
    </lineage>
</organism>
<feature type="transmembrane region" description="Helical" evidence="2">
    <location>
        <begin position="196"/>
        <end position="215"/>
    </location>
</feature>
<gene>
    <name evidence="3" type="ORF">TPR58_12150</name>
</gene>
<keyword evidence="2" id="KW-0812">Transmembrane</keyword>
<reference evidence="3 4" key="1">
    <citation type="submission" date="2024-05" db="EMBL/GenBank/DDBJ databases">
        <title>Sphingomonas sp. HF-S3 16S ribosomal RNA gene Genome sequencing and assembly.</title>
        <authorList>
            <person name="Lee H."/>
        </authorList>
    </citation>
    <scope>NUCLEOTIDE SEQUENCE [LARGE SCALE GENOMIC DNA]</scope>
    <source>
        <strain evidence="3 4">HF-S3</strain>
    </source>
</reference>
<keyword evidence="4" id="KW-1185">Reference proteome</keyword>
<feature type="transmembrane region" description="Helical" evidence="2">
    <location>
        <begin position="235"/>
        <end position="252"/>
    </location>
</feature>
<name>A0ABV0BB11_9SPHN</name>
<evidence type="ECO:0000256" key="2">
    <source>
        <dbReference type="SAM" id="Phobius"/>
    </source>
</evidence>
<evidence type="ECO:0000256" key="1">
    <source>
        <dbReference type="SAM" id="MobiDB-lite"/>
    </source>
</evidence>
<sequence length="334" mass="37271">MADIDVCSYFFTAAIPVCNEGIVEHDGMKSSPIHVVRQVLETLPTALQSHATQEIGINSPFSRNLRTHFTRFIVLDQPYFNGRDHSNALVNAAMATNLLDPQPVDQIPCPYILWTADFDLLDPAGTGEPGRYLEELWLEMEPELRSIFQYCYQFDTVTDPASFARYIMRCQVETTMPFHDYWYVPPKLKSISIPGLAAIPVLGLALLAGTLIAWLLRLAGWAWAAGFAHWGGWSWAPWAGIALVVIGVAIGYHRILSWGARPYPAAPGSDLRHVLKSLYLQQAFTRFAIEQQHRDPGEWGAAFRRFLEIHRPADLDGPTQPPGVIRSTLSGDAA</sequence>
<dbReference type="Proteomes" id="UP001427805">
    <property type="component" value="Unassembled WGS sequence"/>
</dbReference>